<organism evidence="2 3">
    <name type="scientific">Papaver nudicaule</name>
    <name type="common">Iceland poppy</name>
    <dbReference type="NCBI Taxonomy" id="74823"/>
    <lineage>
        <taxon>Eukaryota</taxon>
        <taxon>Viridiplantae</taxon>
        <taxon>Streptophyta</taxon>
        <taxon>Embryophyta</taxon>
        <taxon>Tracheophyta</taxon>
        <taxon>Spermatophyta</taxon>
        <taxon>Magnoliopsida</taxon>
        <taxon>Ranunculales</taxon>
        <taxon>Papaveraceae</taxon>
        <taxon>Papaveroideae</taxon>
        <taxon>Papaver</taxon>
    </lineage>
</organism>
<gene>
    <name evidence="2" type="ORF">MKW94_012996</name>
</gene>
<name>A0AA41S942_PAPNU</name>
<evidence type="ECO:0000313" key="3">
    <source>
        <dbReference type="Proteomes" id="UP001177140"/>
    </source>
</evidence>
<comment type="caution">
    <text evidence="2">The sequence shown here is derived from an EMBL/GenBank/DDBJ whole genome shotgun (WGS) entry which is preliminary data.</text>
</comment>
<evidence type="ECO:0000313" key="2">
    <source>
        <dbReference type="EMBL" id="MCL7029693.1"/>
    </source>
</evidence>
<reference evidence="2" key="1">
    <citation type="submission" date="2022-03" db="EMBL/GenBank/DDBJ databases">
        <title>A functionally conserved STORR gene fusion in Papaver species that diverged 16.8 million years ago.</title>
        <authorList>
            <person name="Catania T."/>
        </authorList>
    </citation>
    <scope>NUCLEOTIDE SEQUENCE</scope>
    <source>
        <strain evidence="2">S-191538</strain>
    </source>
</reference>
<evidence type="ECO:0000256" key="1">
    <source>
        <dbReference type="SAM" id="MobiDB-lite"/>
    </source>
</evidence>
<accession>A0AA41S942</accession>
<dbReference type="EMBL" id="JAJJMA010093090">
    <property type="protein sequence ID" value="MCL7029693.1"/>
    <property type="molecule type" value="Genomic_DNA"/>
</dbReference>
<feature type="compositionally biased region" description="Polar residues" evidence="1">
    <location>
        <begin position="1"/>
        <end position="22"/>
    </location>
</feature>
<dbReference type="AlphaFoldDB" id="A0AA41S942"/>
<keyword evidence="3" id="KW-1185">Reference proteome</keyword>
<feature type="non-terminal residue" evidence="2">
    <location>
        <position position="79"/>
    </location>
</feature>
<dbReference type="Proteomes" id="UP001177140">
    <property type="component" value="Unassembled WGS sequence"/>
</dbReference>
<proteinExistence type="predicted"/>
<sequence length="79" mass="8446">LPTQQSMVNSGPSSNRAESTNLPGGEYGQLLQILATGLSEGKISSDGKSENVTFLCSDNGILFTFHFGFKLQTVMFTIS</sequence>
<feature type="region of interest" description="Disordered" evidence="1">
    <location>
        <begin position="1"/>
        <end position="24"/>
    </location>
</feature>
<protein>
    <submittedName>
        <fullName evidence="2">Uncharacterized protein</fullName>
    </submittedName>
</protein>